<dbReference type="SUPFAM" id="SSF55486">
    <property type="entry name" value="Metalloproteases ('zincins'), catalytic domain"/>
    <property type="match status" value="1"/>
</dbReference>
<keyword evidence="7" id="KW-0698">rRNA processing</keyword>
<comment type="cofactor">
    <cofactor evidence="7">
        <name>Zn(2+)</name>
        <dbReference type="ChEBI" id="CHEBI:29105"/>
    </cofactor>
    <text evidence="7">Binds 1 zinc ion.</text>
</comment>
<accession>A0ABP8FQQ8</accession>
<feature type="binding site" evidence="7">
    <location>
        <position position="116"/>
    </location>
    <ligand>
        <name>Zn(2+)</name>
        <dbReference type="ChEBI" id="CHEBI:29105"/>
        <note>catalytic</note>
    </ligand>
</feature>
<comment type="function">
    <text evidence="7">Single strand-specific metallo-endoribonuclease involved in late-stage 70S ribosome quality control and in maturation of the 3' terminus of the 16S rRNA.</text>
</comment>
<keyword evidence="7" id="KW-0963">Cytoplasm</keyword>
<keyword evidence="5 7" id="KW-0378">Hydrolase</keyword>
<evidence type="ECO:0000256" key="6">
    <source>
        <dbReference type="ARBA" id="ARBA00022833"/>
    </source>
</evidence>
<dbReference type="PANTHER" id="PTHR46986">
    <property type="entry name" value="ENDORIBONUCLEASE YBEY, CHLOROPLASTIC"/>
    <property type="match status" value="1"/>
</dbReference>
<comment type="similarity">
    <text evidence="1 7">Belongs to the endoribonuclease YbeY family.</text>
</comment>
<name>A0ABP8FQQ8_9BACT</name>
<comment type="subcellular location">
    <subcellularLocation>
        <location evidence="7">Cytoplasm</location>
    </subcellularLocation>
</comment>
<keyword evidence="4 7" id="KW-0255">Endonuclease</keyword>
<protein>
    <recommendedName>
        <fullName evidence="7">Endoribonuclease YbeY</fullName>
        <ecNumber evidence="7">3.1.-.-</ecNumber>
    </recommendedName>
</protein>
<reference evidence="9" key="1">
    <citation type="journal article" date="2019" name="Int. J. Syst. Evol. Microbiol.">
        <title>The Global Catalogue of Microorganisms (GCM) 10K type strain sequencing project: providing services to taxonomists for standard genome sequencing and annotation.</title>
        <authorList>
            <consortium name="The Broad Institute Genomics Platform"/>
            <consortium name="The Broad Institute Genome Sequencing Center for Infectious Disease"/>
            <person name="Wu L."/>
            <person name="Ma J."/>
        </authorList>
    </citation>
    <scope>NUCLEOTIDE SEQUENCE [LARGE SCALE GENOMIC DNA]</scope>
    <source>
        <strain evidence="9">JCM 17917</strain>
    </source>
</reference>
<dbReference type="RefSeq" id="WP_345166855.1">
    <property type="nucleotide sequence ID" value="NZ_BAABGX010000002.1"/>
</dbReference>
<dbReference type="InterPro" id="IPR002036">
    <property type="entry name" value="YbeY"/>
</dbReference>
<feature type="binding site" evidence="7">
    <location>
        <position position="112"/>
    </location>
    <ligand>
        <name>Zn(2+)</name>
        <dbReference type="ChEBI" id="CHEBI:29105"/>
        <note>catalytic</note>
    </ligand>
</feature>
<dbReference type="PANTHER" id="PTHR46986:SF1">
    <property type="entry name" value="ENDORIBONUCLEASE YBEY, CHLOROPLASTIC"/>
    <property type="match status" value="1"/>
</dbReference>
<keyword evidence="3 7" id="KW-0479">Metal-binding</keyword>
<dbReference type="InterPro" id="IPR020549">
    <property type="entry name" value="YbeY_CS"/>
</dbReference>
<dbReference type="EC" id="3.1.-.-" evidence="7"/>
<dbReference type="Gene3D" id="3.40.390.30">
    <property type="entry name" value="Metalloproteases ('zincins'), catalytic domain"/>
    <property type="match status" value="1"/>
</dbReference>
<evidence type="ECO:0000256" key="1">
    <source>
        <dbReference type="ARBA" id="ARBA00010875"/>
    </source>
</evidence>
<dbReference type="EMBL" id="BAABGX010000002">
    <property type="protein sequence ID" value="GAA4309070.1"/>
    <property type="molecule type" value="Genomic_DNA"/>
</dbReference>
<dbReference type="NCBIfam" id="TIGR00043">
    <property type="entry name" value="rRNA maturation RNase YbeY"/>
    <property type="match status" value="1"/>
</dbReference>
<keyword evidence="7" id="KW-0690">Ribosome biogenesis</keyword>
<dbReference type="Pfam" id="PF02130">
    <property type="entry name" value="YbeY"/>
    <property type="match status" value="1"/>
</dbReference>
<evidence type="ECO:0000256" key="7">
    <source>
        <dbReference type="HAMAP-Rule" id="MF_00009"/>
    </source>
</evidence>
<proteinExistence type="inferred from homology"/>
<evidence type="ECO:0000256" key="5">
    <source>
        <dbReference type="ARBA" id="ARBA00022801"/>
    </source>
</evidence>
<dbReference type="InterPro" id="IPR023091">
    <property type="entry name" value="MetalPrtase_cat_dom_sf_prd"/>
</dbReference>
<dbReference type="HAMAP" id="MF_00009">
    <property type="entry name" value="Endoribonucl_YbeY"/>
    <property type="match status" value="1"/>
</dbReference>
<dbReference type="Proteomes" id="UP001501844">
    <property type="component" value="Unassembled WGS sequence"/>
</dbReference>
<keyword evidence="2 7" id="KW-0540">Nuclease</keyword>
<feature type="binding site" evidence="7">
    <location>
        <position position="122"/>
    </location>
    <ligand>
        <name>Zn(2+)</name>
        <dbReference type="ChEBI" id="CHEBI:29105"/>
        <note>catalytic</note>
    </ligand>
</feature>
<evidence type="ECO:0000256" key="2">
    <source>
        <dbReference type="ARBA" id="ARBA00022722"/>
    </source>
</evidence>
<evidence type="ECO:0000313" key="9">
    <source>
        <dbReference type="Proteomes" id="UP001501844"/>
    </source>
</evidence>
<comment type="caution">
    <text evidence="8">The sequence shown here is derived from an EMBL/GenBank/DDBJ whole genome shotgun (WGS) entry which is preliminary data.</text>
</comment>
<evidence type="ECO:0000256" key="3">
    <source>
        <dbReference type="ARBA" id="ARBA00022723"/>
    </source>
</evidence>
<keyword evidence="9" id="KW-1185">Reference proteome</keyword>
<keyword evidence="6 7" id="KW-0862">Zinc</keyword>
<dbReference type="PROSITE" id="PS01306">
    <property type="entry name" value="UPF0054"/>
    <property type="match status" value="1"/>
</dbReference>
<evidence type="ECO:0000313" key="8">
    <source>
        <dbReference type="EMBL" id="GAA4309070.1"/>
    </source>
</evidence>
<sequence>MPESPPIEFFNEDIEFEVKDEQKTKEWLQKIISNYSFELESLNYIFCSDEYLHQMNVDYLDHDTLTDVITFDNSDIEGVIEGDVFISIDRVVDNAHSFNITPERELQRVMVHGLLHLLGFDDKSPELKKLMKSKEDECLSLLSL</sequence>
<evidence type="ECO:0000256" key="4">
    <source>
        <dbReference type="ARBA" id="ARBA00022759"/>
    </source>
</evidence>
<organism evidence="8 9">
    <name type="scientific">Nibribacter koreensis</name>
    <dbReference type="NCBI Taxonomy" id="1084519"/>
    <lineage>
        <taxon>Bacteria</taxon>
        <taxon>Pseudomonadati</taxon>
        <taxon>Bacteroidota</taxon>
        <taxon>Cytophagia</taxon>
        <taxon>Cytophagales</taxon>
        <taxon>Hymenobacteraceae</taxon>
        <taxon>Nibribacter</taxon>
    </lineage>
</organism>
<gene>
    <name evidence="7 8" type="primary">ybeY</name>
    <name evidence="8" type="ORF">GCM10023183_26070</name>
</gene>